<keyword evidence="5 7" id="KW-1133">Transmembrane helix</keyword>
<dbReference type="InterPro" id="IPR000515">
    <property type="entry name" value="MetI-like"/>
</dbReference>
<feature type="transmembrane region" description="Helical" evidence="7">
    <location>
        <begin position="122"/>
        <end position="142"/>
    </location>
</feature>
<accession>A0ABW0HTG9</accession>
<feature type="transmembrane region" description="Helical" evidence="7">
    <location>
        <begin position="173"/>
        <end position="198"/>
    </location>
</feature>
<dbReference type="PANTHER" id="PTHR30193:SF41">
    <property type="entry name" value="DIACETYLCHITOBIOSE UPTAKE SYSTEM PERMEASE PROTEIN NGCF"/>
    <property type="match status" value="1"/>
</dbReference>
<keyword evidence="2 7" id="KW-0813">Transport</keyword>
<evidence type="ECO:0000259" key="8">
    <source>
        <dbReference type="PROSITE" id="PS50928"/>
    </source>
</evidence>
<organism evidence="9 10">
    <name type="scientific">Cohnella soli</name>
    <dbReference type="NCBI Taxonomy" id="425005"/>
    <lineage>
        <taxon>Bacteria</taxon>
        <taxon>Bacillati</taxon>
        <taxon>Bacillota</taxon>
        <taxon>Bacilli</taxon>
        <taxon>Bacillales</taxon>
        <taxon>Paenibacillaceae</taxon>
        <taxon>Cohnella</taxon>
    </lineage>
</organism>
<feature type="transmembrane region" description="Helical" evidence="7">
    <location>
        <begin position="219"/>
        <end position="243"/>
    </location>
</feature>
<sequence>MPVPAVSTGRSNHRWQNKVVFQKWLFILSATTPAFGGYLLFTLYPNILSIYYSLLNWNGIRQPVFVGIQNYMTMFEDQYVWRALWHNLVYTLAAPPLVILISMVLAYILVNKGYLFSSIYKLLFFFPNVLSIVAVSLLWAFVYDGSFGLLNAGLQLIGIDTGSFYWLGEKGTAFWAVIPPIVWASVGFYFVVFLNAMSAIPKSLYEAAIIEGASHRVRLVQITFPLIMPIIRVSAIFLMLSMIKGFENVLILTNGGPSGSTDVIGLYMFNIAFGKGSHDYGYASAIGMFLFVILVLAKLIIDKFTANRDAEF</sequence>
<dbReference type="PROSITE" id="PS50928">
    <property type="entry name" value="ABC_TM1"/>
    <property type="match status" value="1"/>
</dbReference>
<dbReference type="InterPro" id="IPR035906">
    <property type="entry name" value="MetI-like_sf"/>
</dbReference>
<evidence type="ECO:0000256" key="6">
    <source>
        <dbReference type="ARBA" id="ARBA00023136"/>
    </source>
</evidence>
<dbReference type="Gene3D" id="1.10.3720.10">
    <property type="entry name" value="MetI-like"/>
    <property type="match status" value="1"/>
</dbReference>
<feature type="transmembrane region" description="Helical" evidence="7">
    <location>
        <begin position="88"/>
        <end position="110"/>
    </location>
</feature>
<evidence type="ECO:0000313" key="9">
    <source>
        <dbReference type="EMBL" id="MFC5404289.1"/>
    </source>
</evidence>
<feature type="transmembrane region" description="Helical" evidence="7">
    <location>
        <begin position="24"/>
        <end position="44"/>
    </location>
</feature>
<protein>
    <submittedName>
        <fullName evidence="9">Carbohydrate ABC transporter permease</fullName>
    </submittedName>
</protein>
<gene>
    <name evidence="9" type="ORF">ACFPOF_16235</name>
</gene>
<evidence type="ECO:0000256" key="5">
    <source>
        <dbReference type="ARBA" id="ARBA00022989"/>
    </source>
</evidence>
<evidence type="ECO:0000256" key="1">
    <source>
        <dbReference type="ARBA" id="ARBA00004651"/>
    </source>
</evidence>
<proteinExistence type="inferred from homology"/>
<keyword evidence="6 7" id="KW-0472">Membrane</keyword>
<dbReference type="Proteomes" id="UP001596113">
    <property type="component" value="Unassembled WGS sequence"/>
</dbReference>
<feature type="domain" description="ABC transmembrane type-1" evidence="8">
    <location>
        <begin position="84"/>
        <end position="301"/>
    </location>
</feature>
<evidence type="ECO:0000256" key="3">
    <source>
        <dbReference type="ARBA" id="ARBA00022475"/>
    </source>
</evidence>
<feature type="transmembrane region" description="Helical" evidence="7">
    <location>
        <begin position="280"/>
        <end position="301"/>
    </location>
</feature>
<evidence type="ECO:0000256" key="4">
    <source>
        <dbReference type="ARBA" id="ARBA00022692"/>
    </source>
</evidence>
<dbReference type="SUPFAM" id="SSF161098">
    <property type="entry name" value="MetI-like"/>
    <property type="match status" value="1"/>
</dbReference>
<evidence type="ECO:0000256" key="2">
    <source>
        <dbReference type="ARBA" id="ARBA00022448"/>
    </source>
</evidence>
<comment type="similarity">
    <text evidence="7">Belongs to the binding-protein-dependent transport system permease family.</text>
</comment>
<dbReference type="Pfam" id="PF00528">
    <property type="entry name" value="BPD_transp_1"/>
    <property type="match status" value="1"/>
</dbReference>
<comment type="subcellular location">
    <subcellularLocation>
        <location evidence="1 7">Cell membrane</location>
        <topology evidence="1 7">Multi-pass membrane protein</topology>
    </subcellularLocation>
</comment>
<dbReference type="RefSeq" id="WP_378134543.1">
    <property type="nucleotide sequence ID" value="NZ_JBHSMI010000026.1"/>
</dbReference>
<dbReference type="InterPro" id="IPR051393">
    <property type="entry name" value="ABC_transporter_permease"/>
</dbReference>
<comment type="caution">
    <text evidence="9">The sequence shown here is derived from an EMBL/GenBank/DDBJ whole genome shotgun (WGS) entry which is preliminary data.</text>
</comment>
<name>A0ABW0HTG9_9BACL</name>
<reference evidence="10" key="1">
    <citation type="journal article" date="2019" name="Int. J. Syst. Evol. Microbiol.">
        <title>The Global Catalogue of Microorganisms (GCM) 10K type strain sequencing project: providing services to taxonomists for standard genome sequencing and annotation.</title>
        <authorList>
            <consortium name="The Broad Institute Genomics Platform"/>
            <consortium name="The Broad Institute Genome Sequencing Center for Infectious Disease"/>
            <person name="Wu L."/>
            <person name="Ma J."/>
        </authorList>
    </citation>
    <scope>NUCLEOTIDE SEQUENCE [LARGE SCALE GENOMIC DNA]</scope>
    <source>
        <strain evidence="10">CGMCC 1.18575</strain>
    </source>
</reference>
<dbReference type="EMBL" id="JBHSMI010000026">
    <property type="protein sequence ID" value="MFC5404289.1"/>
    <property type="molecule type" value="Genomic_DNA"/>
</dbReference>
<keyword evidence="3" id="KW-1003">Cell membrane</keyword>
<evidence type="ECO:0000313" key="10">
    <source>
        <dbReference type="Proteomes" id="UP001596113"/>
    </source>
</evidence>
<evidence type="ECO:0000256" key="7">
    <source>
        <dbReference type="RuleBase" id="RU363032"/>
    </source>
</evidence>
<keyword evidence="10" id="KW-1185">Reference proteome</keyword>
<keyword evidence="4 7" id="KW-0812">Transmembrane</keyword>
<dbReference type="PANTHER" id="PTHR30193">
    <property type="entry name" value="ABC TRANSPORTER PERMEASE PROTEIN"/>
    <property type="match status" value="1"/>
</dbReference>
<dbReference type="CDD" id="cd06261">
    <property type="entry name" value="TM_PBP2"/>
    <property type="match status" value="1"/>
</dbReference>